<dbReference type="EMBL" id="JAIQCJ010002164">
    <property type="protein sequence ID" value="KAJ8780262.1"/>
    <property type="molecule type" value="Genomic_DNA"/>
</dbReference>
<proteinExistence type="predicted"/>
<accession>A0AB34GML8</accession>
<protein>
    <submittedName>
        <fullName evidence="1">Uncharacterized protein</fullName>
    </submittedName>
</protein>
<name>A0AB34GML8_ESCRO</name>
<organism evidence="1 2">
    <name type="scientific">Eschrichtius robustus</name>
    <name type="common">California gray whale</name>
    <name type="synonym">Eschrichtius gibbosus</name>
    <dbReference type="NCBI Taxonomy" id="9764"/>
    <lineage>
        <taxon>Eukaryota</taxon>
        <taxon>Metazoa</taxon>
        <taxon>Chordata</taxon>
        <taxon>Craniata</taxon>
        <taxon>Vertebrata</taxon>
        <taxon>Euteleostomi</taxon>
        <taxon>Mammalia</taxon>
        <taxon>Eutheria</taxon>
        <taxon>Laurasiatheria</taxon>
        <taxon>Artiodactyla</taxon>
        <taxon>Whippomorpha</taxon>
        <taxon>Cetacea</taxon>
        <taxon>Mysticeti</taxon>
        <taxon>Eschrichtiidae</taxon>
        <taxon>Eschrichtius</taxon>
    </lineage>
</organism>
<sequence length="213" mass="23422">MNEKRCLQKNVAAIKPLQLPSVVSPEELRCPQLAPVMGQWSSPFLRADPSKGLSHVTPSLQASPQEGVQAGVEGSEAESRCSGGGGRWTFYLEEALLVALASVAEQKSSGTCVQPPCGPASMRLKVVFTQHGLDQDRAFTLTVHIPDDDQLTLYKEGLFPPIPDVIPKIPKTLQLKGRVPRRFSFSLGRLDSHRDHGSFYQEFCCQLKFFVCV</sequence>
<evidence type="ECO:0000313" key="1">
    <source>
        <dbReference type="EMBL" id="KAJ8780262.1"/>
    </source>
</evidence>
<reference evidence="1 2" key="1">
    <citation type="submission" date="2022-11" db="EMBL/GenBank/DDBJ databases">
        <title>Whole genome sequence of Eschrichtius robustus ER-17-0199.</title>
        <authorList>
            <person name="Bruniche-Olsen A."/>
            <person name="Black A.N."/>
            <person name="Fields C.J."/>
            <person name="Walden K."/>
            <person name="Dewoody J.A."/>
        </authorList>
    </citation>
    <scope>NUCLEOTIDE SEQUENCE [LARGE SCALE GENOMIC DNA]</scope>
    <source>
        <strain evidence="1">ER-17-0199</strain>
        <tissue evidence="1">Blubber</tissue>
    </source>
</reference>
<comment type="caution">
    <text evidence="1">The sequence shown here is derived from an EMBL/GenBank/DDBJ whole genome shotgun (WGS) entry which is preliminary data.</text>
</comment>
<keyword evidence="2" id="KW-1185">Reference proteome</keyword>
<gene>
    <name evidence="1" type="ORF">J1605_011865</name>
</gene>
<dbReference type="AlphaFoldDB" id="A0AB34GML8"/>
<dbReference type="Proteomes" id="UP001159641">
    <property type="component" value="Unassembled WGS sequence"/>
</dbReference>
<evidence type="ECO:0000313" key="2">
    <source>
        <dbReference type="Proteomes" id="UP001159641"/>
    </source>
</evidence>